<keyword evidence="1" id="KW-0805">Transcription regulation</keyword>
<proteinExistence type="predicted"/>
<keyword evidence="2" id="KW-0238">DNA-binding</keyword>
<feature type="domain" description="HTH marR-type" evidence="4">
    <location>
        <begin position="31"/>
        <end position="165"/>
    </location>
</feature>
<dbReference type="InterPro" id="IPR036390">
    <property type="entry name" value="WH_DNA-bd_sf"/>
</dbReference>
<evidence type="ECO:0000256" key="3">
    <source>
        <dbReference type="ARBA" id="ARBA00023163"/>
    </source>
</evidence>
<keyword evidence="3" id="KW-0804">Transcription</keyword>
<dbReference type="PROSITE" id="PS50995">
    <property type="entry name" value="HTH_MARR_2"/>
    <property type="match status" value="1"/>
</dbReference>
<evidence type="ECO:0000313" key="7">
    <source>
        <dbReference type="Proteomes" id="UP000279384"/>
    </source>
</evidence>
<evidence type="ECO:0000259" key="4">
    <source>
        <dbReference type="PROSITE" id="PS50995"/>
    </source>
</evidence>
<dbReference type="InterPro" id="IPR000835">
    <property type="entry name" value="HTH_MarR-typ"/>
</dbReference>
<name>A0A495BHP2_VOGIN</name>
<reference evidence="5 8" key="2">
    <citation type="submission" date="2023-01" db="EMBL/GenBank/DDBJ databases">
        <title>Novel species of the genus Vogesella isolated from rivers.</title>
        <authorList>
            <person name="Lu H."/>
        </authorList>
    </citation>
    <scope>NUCLEOTIDE SEQUENCE [LARGE SCALE GENOMIC DNA]</scope>
    <source>
        <strain evidence="5 8">SH7W</strain>
    </source>
</reference>
<evidence type="ECO:0000313" key="5">
    <source>
        <dbReference type="EMBL" id="MDC7690601.1"/>
    </source>
</evidence>
<accession>A0A495BHP2</accession>
<dbReference type="EMBL" id="RBID01000011">
    <property type="protein sequence ID" value="RKQ60867.1"/>
    <property type="molecule type" value="Genomic_DNA"/>
</dbReference>
<gene>
    <name evidence="6" type="ORF">C8E02_0624</name>
    <name evidence="5" type="ORF">PQU93_07365</name>
</gene>
<reference evidence="6 7" key="1">
    <citation type="submission" date="2018-10" db="EMBL/GenBank/DDBJ databases">
        <title>Genomic Encyclopedia of Type Strains, Phase IV (KMG-IV): sequencing the most valuable type-strain genomes for metagenomic binning, comparative biology and taxonomic classification.</title>
        <authorList>
            <person name="Goeker M."/>
        </authorList>
    </citation>
    <scope>NUCLEOTIDE SEQUENCE [LARGE SCALE GENOMIC DNA]</scope>
    <source>
        <strain evidence="6 7">DSM 3303</strain>
    </source>
</reference>
<evidence type="ECO:0000256" key="1">
    <source>
        <dbReference type="ARBA" id="ARBA00023015"/>
    </source>
</evidence>
<evidence type="ECO:0000256" key="2">
    <source>
        <dbReference type="ARBA" id="ARBA00023125"/>
    </source>
</evidence>
<dbReference type="SMART" id="SM00347">
    <property type="entry name" value="HTH_MARR"/>
    <property type="match status" value="1"/>
</dbReference>
<keyword evidence="8" id="KW-1185">Reference proteome</keyword>
<dbReference type="Proteomes" id="UP000279384">
    <property type="component" value="Unassembled WGS sequence"/>
</dbReference>
<dbReference type="PROSITE" id="PS01117">
    <property type="entry name" value="HTH_MARR_1"/>
    <property type="match status" value="1"/>
</dbReference>
<dbReference type="Proteomes" id="UP001221566">
    <property type="component" value="Unassembled WGS sequence"/>
</dbReference>
<dbReference type="SUPFAM" id="SSF46785">
    <property type="entry name" value="Winged helix' DNA-binding domain"/>
    <property type="match status" value="1"/>
</dbReference>
<dbReference type="PANTHER" id="PTHR33164:SF101">
    <property type="entry name" value="TRANSCRIPTIONAL REPRESSOR MPRA"/>
    <property type="match status" value="1"/>
</dbReference>
<dbReference type="InterPro" id="IPR039422">
    <property type="entry name" value="MarR/SlyA-like"/>
</dbReference>
<dbReference type="PANTHER" id="PTHR33164">
    <property type="entry name" value="TRANSCRIPTIONAL REGULATOR, MARR FAMILY"/>
    <property type="match status" value="1"/>
</dbReference>
<evidence type="ECO:0000313" key="6">
    <source>
        <dbReference type="EMBL" id="RKQ60867.1"/>
    </source>
</evidence>
<dbReference type="Gene3D" id="1.10.10.10">
    <property type="entry name" value="Winged helix-like DNA-binding domain superfamily/Winged helix DNA-binding domain"/>
    <property type="match status" value="1"/>
</dbReference>
<comment type="caution">
    <text evidence="6">The sequence shown here is derived from an EMBL/GenBank/DDBJ whole genome shotgun (WGS) entry which is preliminary data.</text>
</comment>
<dbReference type="GO" id="GO:0003677">
    <property type="term" value="F:DNA binding"/>
    <property type="evidence" value="ECO:0007669"/>
    <property type="project" value="UniProtKB-KW"/>
</dbReference>
<dbReference type="InterPro" id="IPR036388">
    <property type="entry name" value="WH-like_DNA-bd_sf"/>
</dbReference>
<dbReference type="AlphaFoldDB" id="A0A495BHP2"/>
<dbReference type="Pfam" id="PF12802">
    <property type="entry name" value="MarR_2"/>
    <property type="match status" value="1"/>
</dbReference>
<dbReference type="RefSeq" id="WP_120809592.1">
    <property type="nucleotide sequence ID" value="NZ_JAQQKY010000003.1"/>
</dbReference>
<dbReference type="InterPro" id="IPR023187">
    <property type="entry name" value="Tscrpt_reg_MarR-type_CS"/>
</dbReference>
<evidence type="ECO:0000313" key="8">
    <source>
        <dbReference type="Proteomes" id="UP001221566"/>
    </source>
</evidence>
<dbReference type="EMBL" id="JAQQKY010000003">
    <property type="protein sequence ID" value="MDC7690601.1"/>
    <property type="molecule type" value="Genomic_DNA"/>
</dbReference>
<organism evidence="6 7">
    <name type="scientific">Vogesella indigofera</name>
    <name type="common">Pseudomonas indigofera</name>
    <dbReference type="NCBI Taxonomy" id="45465"/>
    <lineage>
        <taxon>Bacteria</taxon>
        <taxon>Pseudomonadati</taxon>
        <taxon>Pseudomonadota</taxon>
        <taxon>Betaproteobacteria</taxon>
        <taxon>Neisseriales</taxon>
        <taxon>Chromobacteriaceae</taxon>
        <taxon>Vogesella</taxon>
    </lineage>
</organism>
<protein>
    <submittedName>
        <fullName evidence="5">MarR family transcriptional regulator</fullName>
    </submittedName>
    <submittedName>
        <fullName evidence="6">MarR family transcriptional repressor of emrRAB</fullName>
    </submittedName>
</protein>
<dbReference type="GO" id="GO:0006950">
    <property type="term" value="P:response to stress"/>
    <property type="evidence" value="ECO:0007669"/>
    <property type="project" value="TreeGrafter"/>
</dbReference>
<dbReference type="PRINTS" id="PR00598">
    <property type="entry name" value="HTHMARR"/>
</dbReference>
<sequence length="169" mass="19259">MKAPACGHSFAATEHAIDTIARRLPGSPREEVTLTRLLLHIQPLLLGYFNQSLAVHDMNETTWMALMVLYARPEERLMPSELSDALAFSRTNATRVVDDLVNRGLIRRQPCSVDRRRTYLELTDSGLAFIEQVMPEQRQQVRELWAVFSGEERAQLEALLRKLMQQLGG</sequence>
<dbReference type="GO" id="GO:0003700">
    <property type="term" value="F:DNA-binding transcription factor activity"/>
    <property type="evidence" value="ECO:0007669"/>
    <property type="project" value="InterPro"/>
</dbReference>